<dbReference type="GO" id="GO:0016787">
    <property type="term" value="F:hydrolase activity"/>
    <property type="evidence" value="ECO:0007669"/>
    <property type="project" value="UniProtKB-KW"/>
</dbReference>
<dbReference type="InterPro" id="IPR011697">
    <property type="entry name" value="Peptidase_C26"/>
</dbReference>
<dbReference type="PANTHER" id="PTHR43235">
    <property type="entry name" value="GLUTAMINE AMIDOTRANSFERASE PB2B2.05-RELATED"/>
    <property type="match status" value="1"/>
</dbReference>
<feature type="compositionally biased region" description="Polar residues" evidence="1">
    <location>
        <begin position="274"/>
        <end position="288"/>
    </location>
</feature>
<dbReference type="SUPFAM" id="SSF52317">
    <property type="entry name" value="Class I glutamine amidotransferase-like"/>
    <property type="match status" value="1"/>
</dbReference>
<feature type="compositionally biased region" description="Basic and acidic residues" evidence="1">
    <location>
        <begin position="252"/>
        <end position="268"/>
    </location>
</feature>
<reference evidence="2 3" key="1">
    <citation type="submission" date="2023-11" db="EMBL/GenBank/DDBJ databases">
        <title>Draft genome sequence of Microbacterium arthrosphaerae JCM 30492.</title>
        <authorList>
            <person name="Zhang G."/>
            <person name="Ding Y."/>
        </authorList>
    </citation>
    <scope>NUCLEOTIDE SEQUENCE [LARGE SCALE GENOMIC DNA]</scope>
    <source>
        <strain evidence="2 3">JCM 30492</strain>
    </source>
</reference>
<dbReference type="RefSeq" id="WP_318354180.1">
    <property type="nucleotide sequence ID" value="NZ_JAWQEV010000004.1"/>
</dbReference>
<evidence type="ECO:0000256" key="1">
    <source>
        <dbReference type="SAM" id="MobiDB-lite"/>
    </source>
</evidence>
<dbReference type="InterPro" id="IPR029062">
    <property type="entry name" value="Class_I_gatase-like"/>
</dbReference>
<evidence type="ECO:0000313" key="2">
    <source>
        <dbReference type="EMBL" id="MDW4573658.1"/>
    </source>
</evidence>
<name>A0ABU4H2V8_9MICO</name>
<comment type="caution">
    <text evidence="2">The sequence shown here is derived from an EMBL/GenBank/DDBJ whole genome shotgun (WGS) entry which is preliminary data.</text>
</comment>
<evidence type="ECO:0000313" key="3">
    <source>
        <dbReference type="Proteomes" id="UP001283109"/>
    </source>
</evidence>
<accession>A0ABU4H2V8</accession>
<dbReference type="CDD" id="cd01745">
    <property type="entry name" value="GATase1_2"/>
    <property type="match status" value="1"/>
</dbReference>
<dbReference type="EMBL" id="JAWQEV010000004">
    <property type="protein sequence ID" value="MDW4573658.1"/>
    <property type="molecule type" value="Genomic_DNA"/>
</dbReference>
<dbReference type="InterPro" id="IPR044668">
    <property type="entry name" value="PuuD-like"/>
</dbReference>
<keyword evidence="3" id="KW-1185">Reference proteome</keyword>
<dbReference type="Proteomes" id="UP001283109">
    <property type="component" value="Unassembled WGS sequence"/>
</dbReference>
<feature type="region of interest" description="Disordered" evidence="1">
    <location>
        <begin position="248"/>
        <end position="288"/>
    </location>
</feature>
<dbReference type="Gene3D" id="3.40.50.880">
    <property type="match status" value="1"/>
</dbReference>
<proteinExistence type="predicted"/>
<dbReference type="Pfam" id="PF07722">
    <property type="entry name" value="Peptidase_C26"/>
    <property type="match status" value="1"/>
</dbReference>
<gene>
    <name evidence="2" type="ORF">R8Z58_12830</name>
</gene>
<organism evidence="2 3">
    <name type="scientific">Microbacterium arthrosphaerae</name>
    <dbReference type="NCBI Taxonomy" id="792652"/>
    <lineage>
        <taxon>Bacteria</taxon>
        <taxon>Bacillati</taxon>
        <taxon>Actinomycetota</taxon>
        <taxon>Actinomycetes</taxon>
        <taxon>Micrococcales</taxon>
        <taxon>Microbacteriaceae</taxon>
        <taxon>Microbacterium</taxon>
    </lineage>
</organism>
<keyword evidence="2" id="KW-0378">Hydrolase</keyword>
<dbReference type="PROSITE" id="PS51273">
    <property type="entry name" value="GATASE_TYPE_1"/>
    <property type="match status" value="1"/>
</dbReference>
<sequence>MVSNASDTRKPVIGLTTYLEQAKQGVWDVRAAFLPQQYFDSVTASGGVAVLLPPQPDPEGAAAAVLDGLDGLILTGGLDVEPALYGAQRHPLTDPARPDRDAWELALYRGAEERRMPVLAICRGLQLVNVAHGGSLHQHLPDALGTERYRIGGGVFATNEVTVDEGTRLAELIGPGALDVHSYHHQGIDRLGDGLVATARTDDGLVQAFESDGTGYLVGVQWHPEENREDRRLFAGLVAEASVYAARGARSLSEERSDETKRREHRGDAGGQGVSSRFARSTTGSVNA</sequence>
<protein>
    <submittedName>
        <fullName evidence="2">Gamma-glutamyl-gamma-aminobutyrate hydrolase family protein</fullName>
    </submittedName>
</protein>
<dbReference type="PANTHER" id="PTHR43235:SF1">
    <property type="entry name" value="GLUTAMINE AMIDOTRANSFERASE PB2B2.05-RELATED"/>
    <property type="match status" value="1"/>
</dbReference>